<evidence type="ECO:0000313" key="10">
    <source>
        <dbReference type="Proteomes" id="UP000034805"/>
    </source>
</evidence>
<keyword evidence="7" id="KW-0325">Glycoprotein</keyword>
<dbReference type="Proteomes" id="UP000034805">
    <property type="component" value="Unassembled WGS sequence"/>
</dbReference>
<sequence length="567" mass="62290">MQHASVFLERGPHAIGSVYKKAVYTQYADDKYAEEVAKPPWLGFLGPVLRAEVGDVIVVHLKNFASRSYSLHPHGVFYEKDSEGALYPDGTSGRFKLDDAVPPGGNHTYRWEVTPEFAPADGDANCLTWVYHSHIDAPRDIASGLIGALLTCRKGSLRLSSGDRTQLERTDVDRDFFLMFSVVDENLSWYLEENIETRVFSPLMDVAINGYVFANLPGLEMCLNRTVSWHLFGMGNEVDIHSAYFHGHTVLQQGHRADVLSLFPATFITADMVPRTVGRWMLSCQVNDHVQGTNRRLGSVETGLAPLRSAAAHVTVFVSTAGMQAFYTVSSCGGEHDHEAPPGGKKRQYYIAAEEVMWNYAPLGIDTFQNISLTSPDSHSETFFGKTHGRLGGVYQKARYVEYTDETFSTKKVRGATERHLGILGPVIRAESGDLIEVTFLNKASRAYSIQPHGLQYDKANEGAHYGGGTLPPPQHCSCEATSLRAPAKLAGDSWSCRDAKQRSSQVTPGNSFTYRWRVAEGPAPSDPACISYLYYSAADPIQDTSSGLVGPLLVCKEGSLDESGSQ</sequence>
<dbReference type="FunFam" id="2.60.40.420:FF:000009">
    <property type="entry name" value="Ceruloplasmin"/>
    <property type="match status" value="1"/>
</dbReference>
<evidence type="ECO:0000256" key="4">
    <source>
        <dbReference type="ARBA" id="ARBA00022737"/>
    </source>
</evidence>
<feature type="domain" description="Plastocyanin-like" evidence="8">
    <location>
        <begin position="44"/>
        <end position="150"/>
    </location>
</feature>
<keyword evidence="2" id="KW-0479">Metal-binding</keyword>
<dbReference type="GO" id="GO:0006826">
    <property type="term" value="P:iron ion transport"/>
    <property type="evidence" value="ECO:0007669"/>
    <property type="project" value="TreeGrafter"/>
</dbReference>
<dbReference type="PANTHER" id="PTHR11709:SF233">
    <property type="entry name" value="FERROXIDASE HEPHL1"/>
    <property type="match status" value="1"/>
</dbReference>
<evidence type="ECO:0000256" key="1">
    <source>
        <dbReference type="ARBA" id="ARBA00010609"/>
    </source>
</evidence>
<organism evidence="9 10">
    <name type="scientific">Scleropages formosus</name>
    <name type="common">Asian bonytongue</name>
    <name type="synonym">Osteoglossum formosum</name>
    <dbReference type="NCBI Taxonomy" id="113540"/>
    <lineage>
        <taxon>Eukaryota</taxon>
        <taxon>Metazoa</taxon>
        <taxon>Chordata</taxon>
        <taxon>Craniata</taxon>
        <taxon>Vertebrata</taxon>
        <taxon>Euteleostomi</taxon>
        <taxon>Actinopterygii</taxon>
        <taxon>Neopterygii</taxon>
        <taxon>Teleostei</taxon>
        <taxon>Osteoglossocephala</taxon>
        <taxon>Osteoglossomorpha</taxon>
        <taxon>Osteoglossiformes</taxon>
        <taxon>Osteoglossidae</taxon>
        <taxon>Scleropages</taxon>
    </lineage>
</organism>
<gene>
    <name evidence="9" type="ORF">Z043_123309</name>
</gene>
<evidence type="ECO:0000256" key="3">
    <source>
        <dbReference type="ARBA" id="ARBA00022729"/>
    </source>
</evidence>
<dbReference type="GO" id="GO:0004322">
    <property type="term" value="F:ferroxidase activity"/>
    <property type="evidence" value="ECO:0007669"/>
    <property type="project" value="TreeGrafter"/>
</dbReference>
<keyword evidence="5" id="KW-0560">Oxidoreductase</keyword>
<keyword evidence="4" id="KW-0677">Repeat</keyword>
<dbReference type="STRING" id="113540.ENSSFOP00015024352"/>
<evidence type="ECO:0000259" key="8">
    <source>
        <dbReference type="Pfam" id="PF07732"/>
    </source>
</evidence>
<dbReference type="InterPro" id="IPR011707">
    <property type="entry name" value="Cu-oxidase-like_N"/>
</dbReference>
<keyword evidence="6" id="KW-1015">Disulfide bond</keyword>
<comment type="caution">
    <text evidence="9">The sequence shown here is derived from an EMBL/GenBank/DDBJ whole genome shotgun (WGS) entry which is preliminary data.</text>
</comment>
<dbReference type="Gene3D" id="2.60.40.420">
    <property type="entry name" value="Cupredoxins - blue copper proteins"/>
    <property type="match status" value="2"/>
</dbReference>
<keyword evidence="3" id="KW-0732">Signal</keyword>
<evidence type="ECO:0000256" key="5">
    <source>
        <dbReference type="ARBA" id="ARBA00023002"/>
    </source>
</evidence>
<dbReference type="GO" id="GO:0005886">
    <property type="term" value="C:plasma membrane"/>
    <property type="evidence" value="ECO:0007669"/>
    <property type="project" value="TreeGrafter"/>
</dbReference>
<feature type="non-terminal residue" evidence="9">
    <location>
        <position position="567"/>
    </location>
</feature>
<accession>A0A0P7WCE0</accession>
<dbReference type="FunFam" id="2.60.40.420:FF:000028">
    <property type="entry name" value="Ceruloplasmin"/>
    <property type="match status" value="1"/>
</dbReference>
<dbReference type="EMBL" id="JARO02013124">
    <property type="protein sequence ID" value="KPP58829.1"/>
    <property type="molecule type" value="Genomic_DNA"/>
</dbReference>
<dbReference type="InterPro" id="IPR008972">
    <property type="entry name" value="Cupredoxin"/>
</dbReference>
<evidence type="ECO:0000313" key="9">
    <source>
        <dbReference type="EMBL" id="KPP58829.1"/>
    </source>
</evidence>
<proteinExistence type="inferred from homology"/>
<dbReference type="SUPFAM" id="SSF49503">
    <property type="entry name" value="Cupredoxins"/>
    <property type="match status" value="3"/>
</dbReference>
<dbReference type="PANTHER" id="PTHR11709">
    <property type="entry name" value="MULTI-COPPER OXIDASE"/>
    <property type="match status" value="1"/>
</dbReference>
<evidence type="ECO:0000256" key="2">
    <source>
        <dbReference type="ARBA" id="ARBA00022723"/>
    </source>
</evidence>
<evidence type="ECO:0000256" key="7">
    <source>
        <dbReference type="ARBA" id="ARBA00023180"/>
    </source>
</evidence>
<dbReference type="AlphaFoldDB" id="A0A0P7WCE0"/>
<dbReference type="InterPro" id="IPR045087">
    <property type="entry name" value="Cu-oxidase_fam"/>
</dbReference>
<reference evidence="9 10" key="1">
    <citation type="submission" date="2015-08" db="EMBL/GenBank/DDBJ databases">
        <title>The genome of the Asian arowana (Scleropages formosus).</title>
        <authorList>
            <person name="Tan M.H."/>
            <person name="Gan H.M."/>
            <person name="Croft L.J."/>
            <person name="Austin C.M."/>
        </authorList>
    </citation>
    <scope>NUCLEOTIDE SEQUENCE [LARGE SCALE GENOMIC DNA]</scope>
    <source>
        <strain evidence="9">Aro1</strain>
    </source>
</reference>
<dbReference type="GO" id="GO:0005507">
    <property type="term" value="F:copper ion binding"/>
    <property type="evidence" value="ECO:0007669"/>
    <property type="project" value="InterPro"/>
</dbReference>
<protein>
    <submittedName>
        <fullName evidence="9">Hephaestin-like protein 1-like</fullName>
    </submittedName>
</protein>
<comment type="similarity">
    <text evidence="1">Belongs to the multicopper oxidase family.</text>
</comment>
<evidence type="ECO:0000256" key="6">
    <source>
        <dbReference type="ARBA" id="ARBA00023157"/>
    </source>
</evidence>
<dbReference type="Pfam" id="PF07732">
    <property type="entry name" value="Cu-oxidase_3"/>
    <property type="match status" value="1"/>
</dbReference>
<name>A0A0P7WCE0_SCLFO</name>